<gene>
    <name evidence="1" type="ORF">PFISCL1PPCAC_14186</name>
</gene>
<dbReference type="SUPFAM" id="SSF53474">
    <property type="entry name" value="alpha/beta-Hydrolases"/>
    <property type="match status" value="1"/>
</dbReference>
<evidence type="ECO:0008006" key="3">
    <source>
        <dbReference type="Google" id="ProtNLM"/>
    </source>
</evidence>
<dbReference type="PANTHER" id="PTHR47533">
    <property type="entry name" value="PROTEIN CBG21859"/>
    <property type="match status" value="1"/>
</dbReference>
<keyword evidence="2" id="KW-1185">Reference proteome</keyword>
<dbReference type="PANTHER" id="PTHR47533:SF6">
    <property type="entry name" value="PROTEIN CBG08091"/>
    <property type="match status" value="1"/>
</dbReference>
<dbReference type="Proteomes" id="UP001432322">
    <property type="component" value="Unassembled WGS sequence"/>
</dbReference>
<dbReference type="InterPro" id="IPR010463">
    <property type="entry name" value="DUF1057"/>
</dbReference>
<dbReference type="InterPro" id="IPR029058">
    <property type="entry name" value="AB_hydrolase_fold"/>
</dbReference>
<comment type="caution">
    <text evidence="1">The sequence shown here is derived from an EMBL/GenBank/DDBJ whole genome shotgun (WGS) entry which is preliminary data.</text>
</comment>
<feature type="non-terminal residue" evidence="1">
    <location>
        <position position="1"/>
    </location>
</feature>
<dbReference type="AlphaFoldDB" id="A0AAV5VWX2"/>
<sequence length="366" mass="41526">HYSHSRNVRPMVRNGIVCLRRLSDIASTRYPIQFLARSFSTCKDPEQMLYSSHIEFDPSGDEKRGKRVMLEAVYQDTMPSGSALGTVIATHGSPGSHKDWKYIVPRLQKAGVRLIGINYPGFGISQDLPELTHENVERNAFVEALMRKLDLNEKLVFMGHSRGSENALKLSARNPDKTVGTVLMNSPGLRIHRGIRPFSIIEFLNNTYERYPSMRGALHYIMHKYYNKIGLRTASGRVAMNSIKTMANISLHGQGPFQQIINENPHIHVLHVFAGNDFLIEEEISREFSGEFKERTYLICKTSDAKEEEEASAQMRKAYLEEGRRTVTCEFVPDGHFLQKFRAGFIADGIVTILQAASRETHNKKV</sequence>
<proteinExistence type="predicted"/>
<dbReference type="Pfam" id="PF06342">
    <property type="entry name" value="DUF1057"/>
    <property type="match status" value="1"/>
</dbReference>
<evidence type="ECO:0000313" key="1">
    <source>
        <dbReference type="EMBL" id="GMT22889.1"/>
    </source>
</evidence>
<dbReference type="Gene3D" id="3.40.50.1820">
    <property type="entry name" value="alpha/beta hydrolase"/>
    <property type="match status" value="1"/>
</dbReference>
<name>A0AAV5VWX2_9BILA</name>
<accession>A0AAV5VWX2</accession>
<protein>
    <recommendedName>
        <fullName evidence="3">Hydrolase</fullName>
    </recommendedName>
</protein>
<evidence type="ECO:0000313" key="2">
    <source>
        <dbReference type="Proteomes" id="UP001432322"/>
    </source>
</evidence>
<reference evidence="1" key="1">
    <citation type="submission" date="2023-10" db="EMBL/GenBank/DDBJ databases">
        <title>Genome assembly of Pristionchus species.</title>
        <authorList>
            <person name="Yoshida K."/>
            <person name="Sommer R.J."/>
        </authorList>
    </citation>
    <scope>NUCLEOTIDE SEQUENCE</scope>
    <source>
        <strain evidence="1">RS5133</strain>
    </source>
</reference>
<organism evidence="1 2">
    <name type="scientific">Pristionchus fissidentatus</name>
    <dbReference type="NCBI Taxonomy" id="1538716"/>
    <lineage>
        <taxon>Eukaryota</taxon>
        <taxon>Metazoa</taxon>
        <taxon>Ecdysozoa</taxon>
        <taxon>Nematoda</taxon>
        <taxon>Chromadorea</taxon>
        <taxon>Rhabditida</taxon>
        <taxon>Rhabditina</taxon>
        <taxon>Diplogasteromorpha</taxon>
        <taxon>Diplogasteroidea</taxon>
        <taxon>Neodiplogasteridae</taxon>
        <taxon>Pristionchus</taxon>
    </lineage>
</organism>
<dbReference type="EMBL" id="BTSY01000004">
    <property type="protein sequence ID" value="GMT22889.1"/>
    <property type="molecule type" value="Genomic_DNA"/>
</dbReference>